<dbReference type="EMBL" id="CAJVCH010553476">
    <property type="protein sequence ID" value="CAG7829919.1"/>
    <property type="molecule type" value="Genomic_DNA"/>
</dbReference>
<evidence type="ECO:0000313" key="2">
    <source>
        <dbReference type="Proteomes" id="UP000708208"/>
    </source>
</evidence>
<proteinExistence type="predicted"/>
<dbReference type="AlphaFoldDB" id="A0A8J2PQU9"/>
<gene>
    <name evidence="1" type="ORF">AFUS01_LOCUS39755</name>
</gene>
<protein>
    <submittedName>
        <fullName evidence="1">Uncharacterized protein</fullName>
    </submittedName>
</protein>
<dbReference type="Proteomes" id="UP000708208">
    <property type="component" value="Unassembled WGS sequence"/>
</dbReference>
<evidence type="ECO:0000313" key="1">
    <source>
        <dbReference type="EMBL" id="CAG7829919.1"/>
    </source>
</evidence>
<comment type="caution">
    <text evidence="1">The sequence shown here is derived from an EMBL/GenBank/DDBJ whole genome shotgun (WGS) entry which is preliminary data.</text>
</comment>
<name>A0A8J2PQU9_9HEXA</name>
<sequence length="121" mass="13989">MYQESKSRRVSLKLTGEISGAKSYNLENVRLVEDLSLPKHTVDVEALTTWYKYLHDVPNESMRDIRDQELNEQVKESFSTETFVVNVSAKSLQSKDDEAARKIRVCFHNILDVVNLDVTFH</sequence>
<keyword evidence="2" id="KW-1185">Reference proteome</keyword>
<accession>A0A8J2PQU9</accession>
<reference evidence="1" key="1">
    <citation type="submission" date="2021-06" db="EMBL/GenBank/DDBJ databases">
        <authorList>
            <person name="Hodson N. C."/>
            <person name="Mongue J. A."/>
            <person name="Jaron S. K."/>
        </authorList>
    </citation>
    <scope>NUCLEOTIDE SEQUENCE</scope>
</reference>
<organism evidence="1 2">
    <name type="scientific">Allacma fusca</name>
    <dbReference type="NCBI Taxonomy" id="39272"/>
    <lineage>
        <taxon>Eukaryota</taxon>
        <taxon>Metazoa</taxon>
        <taxon>Ecdysozoa</taxon>
        <taxon>Arthropoda</taxon>
        <taxon>Hexapoda</taxon>
        <taxon>Collembola</taxon>
        <taxon>Symphypleona</taxon>
        <taxon>Sminthuridae</taxon>
        <taxon>Allacma</taxon>
    </lineage>
</organism>